<accession>A0ABC8V3L7</accession>
<sequence length="116" mass="13314">MPSTSNQATNLPLLSICQTKLSRPSRLPCPQQPSWTLNKSLRSLTSTAQQKLHLLIWYRQEEQLYLILVEPRYKSVHGISNTRAISLYILPPSYSSKHSLKPIWTSLSWPLIVETL</sequence>
<dbReference type="Proteomes" id="UP001642360">
    <property type="component" value="Unassembled WGS sequence"/>
</dbReference>
<name>A0ABC8V3L7_9AQUA</name>
<organism evidence="1 2">
    <name type="scientific">Ilex paraguariensis</name>
    <name type="common">yerba mate</name>
    <dbReference type="NCBI Taxonomy" id="185542"/>
    <lineage>
        <taxon>Eukaryota</taxon>
        <taxon>Viridiplantae</taxon>
        <taxon>Streptophyta</taxon>
        <taxon>Embryophyta</taxon>
        <taxon>Tracheophyta</taxon>
        <taxon>Spermatophyta</taxon>
        <taxon>Magnoliopsida</taxon>
        <taxon>eudicotyledons</taxon>
        <taxon>Gunneridae</taxon>
        <taxon>Pentapetalae</taxon>
        <taxon>asterids</taxon>
        <taxon>campanulids</taxon>
        <taxon>Aquifoliales</taxon>
        <taxon>Aquifoliaceae</taxon>
        <taxon>Ilex</taxon>
    </lineage>
</organism>
<keyword evidence="2" id="KW-1185">Reference proteome</keyword>
<dbReference type="EMBL" id="CAUOFW020010213">
    <property type="protein sequence ID" value="CAK9187952.1"/>
    <property type="molecule type" value="Genomic_DNA"/>
</dbReference>
<reference evidence="1 2" key="1">
    <citation type="submission" date="2024-02" db="EMBL/GenBank/DDBJ databases">
        <authorList>
            <person name="Vignale AGUSTIN F."/>
            <person name="Sosa J E."/>
            <person name="Modenutti C."/>
        </authorList>
    </citation>
    <scope>NUCLEOTIDE SEQUENCE [LARGE SCALE GENOMIC DNA]</scope>
</reference>
<dbReference type="AlphaFoldDB" id="A0ABC8V3L7"/>
<evidence type="ECO:0000313" key="1">
    <source>
        <dbReference type="EMBL" id="CAK9187952.1"/>
    </source>
</evidence>
<proteinExistence type="predicted"/>
<protein>
    <submittedName>
        <fullName evidence="1">Uncharacterized protein</fullName>
    </submittedName>
</protein>
<gene>
    <name evidence="1" type="ORF">ILEXP_LOCUS58566</name>
</gene>
<comment type="caution">
    <text evidence="1">The sequence shown here is derived from an EMBL/GenBank/DDBJ whole genome shotgun (WGS) entry which is preliminary data.</text>
</comment>
<evidence type="ECO:0000313" key="2">
    <source>
        <dbReference type="Proteomes" id="UP001642360"/>
    </source>
</evidence>